<dbReference type="eggNOG" id="COG3203">
    <property type="taxonomic scope" value="Bacteria"/>
</dbReference>
<evidence type="ECO:0000256" key="6">
    <source>
        <dbReference type="ARBA" id="ARBA00022729"/>
    </source>
</evidence>
<gene>
    <name evidence="13" type="ordered locus">Tmz1t_1069</name>
</gene>
<name>C4ZJ98_THASP</name>
<dbReference type="GO" id="GO:0009279">
    <property type="term" value="C:cell outer membrane"/>
    <property type="evidence" value="ECO:0007669"/>
    <property type="project" value="UniProtKB-SubCell"/>
</dbReference>
<dbReference type="PRINTS" id="PR00184">
    <property type="entry name" value="NEISSPPORIN"/>
</dbReference>
<keyword evidence="3" id="KW-0813">Transport</keyword>
<dbReference type="GO" id="GO:0034220">
    <property type="term" value="P:monoatomic ion transmembrane transport"/>
    <property type="evidence" value="ECO:0007669"/>
    <property type="project" value="InterPro"/>
</dbReference>
<accession>C4ZJ98</accession>
<dbReference type="Gene3D" id="2.40.160.10">
    <property type="entry name" value="Porin"/>
    <property type="match status" value="1"/>
</dbReference>
<dbReference type="SUPFAM" id="SSF56935">
    <property type="entry name" value="Porins"/>
    <property type="match status" value="1"/>
</dbReference>
<feature type="signal peptide" evidence="11">
    <location>
        <begin position="1"/>
        <end position="20"/>
    </location>
</feature>
<dbReference type="InterPro" id="IPR033900">
    <property type="entry name" value="Gram_neg_porin_domain"/>
</dbReference>
<dbReference type="GO" id="GO:0015288">
    <property type="term" value="F:porin activity"/>
    <property type="evidence" value="ECO:0007669"/>
    <property type="project" value="UniProtKB-KW"/>
</dbReference>
<dbReference type="InterPro" id="IPR050298">
    <property type="entry name" value="Gram-neg_bact_OMP"/>
</dbReference>
<reference evidence="13 14" key="2">
    <citation type="journal article" date="2012" name="Stand. Genomic Sci.">
        <title>Complete genome sequence of Thauera aminoaromatica strain MZ1T.</title>
        <authorList>
            <person name="Jiang K."/>
            <person name="Sanseverino J."/>
            <person name="Chauhan A."/>
            <person name="Lucas S."/>
            <person name="Copeland A."/>
            <person name="Lapidus A."/>
            <person name="Del Rio T.G."/>
            <person name="Dalin E."/>
            <person name="Tice H."/>
            <person name="Bruce D."/>
            <person name="Goodwin L."/>
            <person name="Pitluck S."/>
            <person name="Sims D."/>
            <person name="Brettin T."/>
            <person name="Detter J.C."/>
            <person name="Han C."/>
            <person name="Chang Y.J."/>
            <person name="Larimer F."/>
            <person name="Land M."/>
            <person name="Hauser L."/>
            <person name="Kyrpides N.C."/>
            <person name="Mikhailova N."/>
            <person name="Moser S."/>
            <person name="Jegier P."/>
            <person name="Close D."/>
            <person name="Debruyn J.M."/>
            <person name="Wang Y."/>
            <person name="Layton A.C."/>
            <person name="Allen M.S."/>
            <person name="Sayler G.S."/>
        </authorList>
    </citation>
    <scope>NUCLEOTIDE SEQUENCE [LARGE SCALE GENOMIC DNA]</scope>
    <source>
        <strain evidence="13 14">MZ1T</strain>
    </source>
</reference>
<keyword evidence="6 11" id="KW-0732">Signal</keyword>
<evidence type="ECO:0000256" key="9">
    <source>
        <dbReference type="ARBA" id="ARBA00023136"/>
    </source>
</evidence>
<evidence type="ECO:0000256" key="2">
    <source>
        <dbReference type="ARBA" id="ARBA00011233"/>
    </source>
</evidence>
<dbReference type="PANTHER" id="PTHR34501:SF9">
    <property type="entry name" value="MAJOR OUTER MEMBRANE PROTEIN P.IA"/>
    <property type="match status" value="1"/>
</dbReference>
<evidence type="ECO:0000256" key="5">
    <source>
        <dbReference type="ARBA" id="ARBA00022692"/>
    </source>
</evidence>
<evidence type="ECO:0000313" key="14">
    <source>
        <dbReference type="Proteomes" id="UP000002186"/>
    </source>
</evidence>
<comment type="subcellular location">
    <subcellularLocation>
        <location evidence="1">Cell outer membrane</location>
        <topology evidence="1">Multi-pass membrane protein</topology>
    </subcellularLocation>
</comment>
<evidence type="ECO:0000256" key="4">
    <source>
        <dbReference type="ARBA" id="ARBA00022452"/>
    </source>
</evidence>
<dbReference type="InterPro" id="IPR023614">
    <property type="entry name" value="Porin_dom_sf"/>
</dbReference>
<sequence length="372" mass="38958">MQKKLIALAVAGLVSAPAFAQSNVTIYGVADAYMGFGSHGDNDKAAINSDGLSGSRLGFRGVEDLGNGLKGVFTVEQGFDISNGTGMGNASRQAFVGLGGSFGTVSLGRQYAPGYDFQYDVTASAPIGPQSILSNQSGMTITPNSGARWDNSVAYNGSFSGLKVRAIYGMGGNEDTYEVVTAVDPVTGLPTASKLMDPQDDDRFGLGVEYGNGPLKVGAVYHYLKDGADINGLSDDQQEWLVGGSYNFGVLTLAGSYQEVEGIGNLKGVDADLWQIGVLVPVGAAGNVHLAYGEVDFDINAMGVNESAKAKSYTLAYTHALSKRTTAYAGWNRTDNDNGLDLGLVDYIQPAGATTYGGDESDLFFVGMRHTF</sequence>
<feature type="domain" description="Porin" evidence="12">
    <location>
        <begin position="7"/>
        <end position="338"/>
    </location>
</feature>
<dbReference type="RefSeq" id="WP_012584828.1">
    <property type="nucleotide sequence ID" value="NC_011662.2"/>
</dbReference>
<keyword evidence="14" id="KW-1185">Reference proteome</keyword>
<dbReference type="InterPro" id="IPR001702">
    <property type="entry name" value="Porin_Gram-ve"/>
</dbReference>
<dbReference type="InterPro" id="IPR002299">
    <property type="entry name" value="Porin_Neis"/>
</dbReference>
<evidence type="ECO:0000256" key="3">
    <source>
        <dbReference type="ARBA" id="ARBA00022448"/>
    </source>
</evidence>
<keyword evidence="7" id="KW-0406">Ion transport</keyword>
<evidence type="ECO:0000256" key="8">
    <source>
        <dbReference type="ARBA" id="ARBA00023114"/>
    </source>
</evidence>
<keyword evidence="9" id="KW-0472">Membrane</keyword>
<feature type="chain" id="PRO_5002947386" evidence="11">
    <location>
        <begin position="21"/>
        <end position="372"/>
    </location>
</feature>
<dbReference type="EMBL" id="CP001281">
    <property type="protein sequence ID" value="ACK53831.1"/>
    <property type="molecule type" value="Genomic_DNA"/>
</dbReference>
<evidence type="ECO:0000256" key="11">
    <source>
        <dbReference type="SAM" id="SignalP"/>
    </source>
</evidence>
<keyword evidence="8" id="KW-0626">Porin</keyword>
<reference evidence="14" key="1">
    <citation type="submission" date="2009-05" db="EMBL/GenBank/DDBJ databases">
        <title>Complete sequence of chromosome of Thauera sp. MZ1T.</title>
        <authorList>
            <consortium name="US DOE Joint Genome Institute"/>
            <person name="Lucas S."/>
            <person name="Copeland A."/>
            <person name="Lapidus A."/>
            <person name="Glavina del Rio T."/>
            <person name="Dalin E."/>
            <person name="Tice H."/>
            <person name="Bruce D."/>
            <person name="Goodwin L."/>
            <person name="Pitluck S."/>
            <person name="Sims D."/>
            <person name="Brettin T."/>
            <person name="Detter J.C."/>
            <person name="Han C."/>
            <person name="Larimer F."/>
            <person name="Land M."/>
            <person name="Hauser L."/>
            <person name="Kyrpides N."/>
            <person name="Mikhailova N."/>
            <person name="Sayler G.S."/>
        </authorList>
    </citation>
    <scope>NUCLEOTIDE SEQUENCE [LARGE SCALE GENOMIC DNA]</scope>
    <source>
        <strain evidence="14">MZ1T</strain>
    </source>
</reference>
<keyword evidence="4" id="KW-1134">Transmembrane beta strand</keyword>
<dbReference type="KEGG" id="tmz:Tmz1t_1069"/>
<evidence type="ECO:0000256" key="7">
    <source>
        <dbReference type="ARBA" id="ARBA00023065"/>
    </source>
</evidence>
<dbReference type="GO" id="GO:0046930">
    <property type="term" value="C:pore complex"/>
    <property type="evidence" value="ECO:0007669"/>
    <property type="project" value="UniProtKB-KW"/>
</dbReference>
<keyword evidence="10" id="KW-0998">Cell outer membrane</keyword>
<dbReference type="PRINTS" id="PR00182">
    <property type="entry name" value="ECOLNEIPORIN"/>
</dbReference>
<dbReference type="OrthoDB" id="5293374at2"/>
<keyword evidence="5" id="KW-0812">Transmembrane</keyword>
<dbReference type="PANTHER" id="PTHR34501">
    <property type="entry name" value="PROTEIN YDDL-RELATED"/>
    <property type="match status" value="1"/>
</dbReference>
<dbReference type="Pfam" id="PF13609">
    <property type="entry name" value="Porin_4"/>
    <property type="match status" value="1"/>
</dbReference>
<comment type="subunit">
    <text evidence="2">Homotrimer.</text>
</comment>
<organism evidence="13 14">
    <name type="scientific">Thauera aminoaromatica</name>
    <dbReference type="NCBI Taxonomy" id="164330"/>
    <lineage>
        <taxon>Bacteria</taxon>
        <taxon>Pseudomonadati</taxon>
        <taxon>Pseudomonadota</taxon>
        <taxon>Betaproteobacteria</taxon>
        <taxon>Rhodocyclales</taxon>
        <taxon>Zoogloeaceae</taxon>
        <taxon>Thauera</taxon>
    </lineage>
</organism>
<dbReference type="AlphaFoldDB" id="C4ZJ98"/>
<proteinExistence type="predicted"/>
<evidence type="ECO:0000313" key="13">
    <source>
        <dbReference type="EMBL" id="ACK53831.1"/>
    </source>
</evidence>
<evidence type="ECO:0000256" key="1">
    <source>
        <dbReference type="ARBA" id="ARBA00004571"/>
    </source>
</evidence>
<dbReference type="Proteomes" id="UP000002186">
    <property type="component" value="Chromosome"/>
</dbReference>
<protein>
    <submittedName>
        <fullName evidence="13">Porin Gram-negative type</fullName>
    </submittedName>
</protein>
<evidence type="ECO:0000256" key="10">
    <source>
        <dbReference type="ARBA" id="ARBA00023237"/>
    </source>
</evidence>
<dbReference type="HOGENOM" id="CLU_038238_2_0_4"/>
<dbReference type="CDD" id="cd00342">
    <property type="entry name" value="gram_neg_porins"/>
    <property type="match status" value="1"/>
</dbReference>
<dbReference type="STRING" id="85643.Tmz1t_1069"/>
<evidence type="ECO:0000259" key="12">
    <source>
        <dbReference type="Pfam" id="PF13609"/>
    </source>
</evidence>